<dbReference type="STRING" id="1111738.GCA_000427905_03504"/>
<dbReference type="PRINTS" id="PR00502">
    <property type="entry name" value="NUDIXFAMILY"/>
</dbReference>
<evidence type="ECO:0000256" key="3">
    <source>
        <dbReference type="ARBA" id="ARBA00022801"/>
    </source>
</evidence>
<dbReference type="InterPro" id="IPR020476">
    <property type="entry name" value="Nudix_hydrolase"/>
</dbReference>
<feature type="domain" description="Nudix hydrolase" evidence="6">
    <location>
        <begin position="19"/>
        <end position="147"/>
    </location>
</feature>
<keyword evidence="4" id="KW-0460">Magnesium</keyword>
<evidence type="ECO:0000256" key="4">
    <source>
        <dbReference type="ARBA" id="ARBA00022842"/>
    </source>
</evidence>
<dbReference type="InterPro" id="IPR000086">
    <property type="entry name" value="NUDIX_hydrolase_dom"/>
</dbReference>
<name>A0A2W4JSZ7_9PSEU</name>
<dbReference type="AlphaFoldDB" id="A0A2W4JSZ7"/>
<protein>
    <submittedName>
        <fullName evidence="7">NUDIX hydrolase</fullName>
    </submittedName>
</protein>
<organism evidence="7">
    <name type="scientific">Thermocrispum agreste</name>
    <dbReference type="NCBI Taxonomy" id="37925"/>
    <lineage>
        <taxon>Bacteria</taxon>
        <taxon>Bacillati</taxon>
        <taxon>Actinomycetota</taxon>
        <taxon>Actinomycetes</taxon>
        <taxon>Pseudonocardiales</taxon>
        <taxon>Pseudonocardiaceae</taxon>
        <taxon>Thermocrispum</taxon>
    </lineage>
</organism>
<evidence type="ECO:0000256" key="2">
    <source>
        <dbReference type="ARBA" id="ARBA00005582"/>
    </source>
</evidence>
<comment type="similarity">
    <text evidence="2 5">Belongs to the Nudix hydrolase family.</text>
</comment>
<evidence type="ECO:0000256" key="1">
    <source>
        <dbReference type="ARBA" id="ARBA00001946"/>
    </source>
</evidence>
<gene>
    <name evidence="7" type="ORF">DIU77_10130</name>
</gene>
<dbReference type="InterPro" id="IPR015797">
    <property type="entry name" value="NUDIX_hydrolase-like_dom_sf"/>
</dbReference>
<accession>A0A2W4JSZ7</accession>
<dbReference type="PANTHER" id="PTHR43046">
    <property type="entry name" value="GDP-MANNOSE MANNOSYL HYDROLASE"/>
    <property type="match status" value="1"/>
</dbReference>
<dbReference type="PROSITE" id="PS00893">
    <property type="entry name" value="NUDIX_BOX"/>
    <property type="match status" value="1"/>
</dbReference>
<dbReference type="SUPFAM" id="SSF55811">
    <property type="entry name" value="Nudix"/>
    <property type="match status" value="1"/>
</dbReference>
<sequence>MRGPPAYAGRVGGLESAYATPRVAAGVLFHQGKSRVLMLRTTYKDYWEIPGGYVQPGESPRQAAHREVAEELGIDVPVGRLLVVDWAPSEQEGDKLNFVFDGGELPAGTEFTFADGEISLARYVDLDEVDEYTVPRLARRIHCAAHADQVRYLEHGVPAGS</sequence>
<dbReference type="InterPro" id="IPR020084">
    <property type="entry name" value="NUDIX_hydrolase_CS"/>
</dbReference>
<evidence type="ECO:0000256" key="5">
    <source>
        <dbReference type="RuleBase" id="RU003476"/>
    </source>
</evidence>
<dbReference type="EMBL" id="QGUI01000353">
    <property type="protein sequence ID" value="PZM96847.1"/>
    <property type="molecule type" value="Genomic_DNA"/>
</dbReference>
<comment type="caution">
    <text evidence="7">The sequence shown here is derived from an EMBL/GenBank/DDBJ whole genome shotgun (WGS) entry which is preliminary data.</text>
</comment>
<evidence type="ECO:0000259" key="6">
    <source>
        <dbReference type="PROSITE" id="PS51462"/>
    </source>
</evidence>
<proteinExistence type="inferred from homology"/>
<dbReference type="Gene3D" id="3.90.79.10">
    <property type="entry name" value="Nucleoside Triphosphate Pyrophosphohydrolase"/>
    <property type="match status" value="1"/>
</dbReference>
<evidence type="ECO:0000313" key="7">
    <source>
        <dbReference type="EMBL" id="PZM96847.1"/>
    </source>
</evidence>
<dbReference type="GO" id="GO:0016787">
    <property type="term" value="F:hydrolase activity"/>
    <property type="evidence" value="ECO:0007669"/>
    <property type="project" value="UniProtKB-KW"/>
</dbReference>
<comment type="cofactor">
    <cofactor evidence="1">
        <name>Mg(2+)</name>
        <dbReference type="ChEBI" id="CHEBI:18420"/>
    </cofactor>
</comment>
<keyword evidence="3 5" id="KW-0378">Hydrolase</keyword>
<dbReference type="PROSITE" id="PS51462">
    <property type="entry name" value="NUDIX"/>
    <property type="match status" value="1"/>
</dbReference>
<dbReference type="CDD" id="cd18876">
    <property type="entry name" value="NUDIX_Hydrolase"/>
    <property type="match status" value="1"/>
</dbReference>
<dbReference type="Pfam" id="PF00293">
    <property type="entry name" value="NUDIX"/>
    <property type="match status" value="1"/>
</dbReference>
<reference evidence="7" key="1">
    <citation type="submission" date="2018-05" db="EMBL/GenBank/DDBJ databases">
        <authorList>
            <person name="Lanie J.A."/>
            <person name="Ng W.-L."/>
            <person name="Kazmierczak K.M."/>
            <person name="Andrzejewski T.M."/>
            <person name="Davidsen T.M."/>
            <person name="Wayne K.J."/>
            <person name="Tettelin H."/>
            <person name="Glass J.I."/>
            <person name="Rusch D."/>
            <person name="Podicherti R."/>
            <person name="Tsui H.-C.T."/>
            <person name="Winkler M.E."/>
        </authorList>
    </citation>
    <scope>NUCLEOTIDE SEQUENCE</scope>
    <source>
        <strain evidence="7">ZC4RG45</strain>
    </source>
</reference>
<dbReference type="PANTHER" id="PTHR43046:SF12">
    <property type="entry name" value="GDP-MANNOSE MANNOSYL HYDROLASE"/>
    <property type="match status" value="1"/>
</dbReference>